<dbReference type="Ensembl" id="ENSECRT00000005981.1">
    <property type="protein sequence ID" value="ENSECRP00000005882.1"/>
    <property type="gene ID" value="ENSECRG00000003940.1"/>
</dbReference>
<keyword evidence="2" id="KW-1185">Reference proteome</keyword>
<organism evidence="1 2">
    <name type="scientific">Erpetoichthys calabaricus</name>
    <name type="common">Rope fish</name>
    <name type="synonym">Calamoichthys calabaricus</name>
    <dbReference type="NCBI Taxonomy" id="27687"/>
    <lineage>
        <taxon>Eukaryota</taxon>
        <taxon>Metazoa</taxon>
        <taxon>Chordata</taxon>
        <taxon>Craniata</taxon>
        <taxon>Vertebrata</taxon>
        <taxon>Euteleostomi</taxon>
        <taxon>Actinopterygii</taxon>
        <taxon>Polypteriformes</taxon>
        <taxon>Polypteridae</taxon>
        <taxon>Erpetoichthys</taxon>
    </lineage>
</organism>
<proteinExistence type="predicted"/>
<protein>
    <submittedName>
        <fullName evidence="1">Uncharacterized protein</fullName>
    </submittedName>
</protein>
<dbReference type="GeneTree" id="ENSGT00990000204708"/>
<name>A0A8C4RQJ7_ERPCA</name>
<reference evidence="1" key="2">
    <citation type="submission" date="2025-08" db="UniProtKB">
        <authorList>
            <consortium name="Ensembl"/>
        </authorList>
    </citation>
    <scope>IDENTIFICATION</scope>
</reference>
<reference evidence="1" key="1">
    <citation type="submission" date="2021-06" db="EMBL/GenBank/DDBJ databases">
        <authorList>
            <consortium name="Wellcome Sanger Institute Data Sharing"/>
        </authorList>
    </citation>
    <scope>NUCLEOTIDE SEQUENCE [LARGE SCALE GENOMIC DNA]</scope>
</reference>
<accession>A0A8C4RQJ7</accession>
<sequence length="68" mass="7528">MIEMVFPAMYIINRFIGICLRGPSATSQHRCNQTSYSHAPHTLLCTISLDTSLSLTDECPDTLQAAQL</sequence>
<dbReference type="Proteomes" id="UP000694620">
    <property type="component" value="Chromosome 2"/>
</dbReference>
<evidence type="ECO:0000313" key="2">
    <source>
        <dbReference type="Proteomes" id="UP000694620"/>
    </source>
</evidence>
<dbReference type="AlphaFoldDB" id="A0A8C4RQJ7"/>
<evidence type="ECO:0000313" key="1">
    <source>
        <dbReference type="Ensembl" id="ENSECRP00000005882.1"/>
    </source>
</evidence>
<reference evidence="1" key="3">
    <citation type="submission" date="2025-09" db="UniProtKB">
        <authorList>
            <consortium name="Ensembl"/>
        </authorList>
    </citation>
    <scope>IDENTIFICATION</scope>
</reference>